<accession>A0A0D2JTF7</accession>
<proteinExistence type="inferred from homology"/>
<comment type="cofactor">
    <cofactor evidence="1">
        <name>Mn(2+)</name>
        <dbReference type="ChEBI" id="CHEBI:29035"/>
    </cofactor>
</comment>
<dbReference type="Pfam" id="PF00481">
    <property type="entry name" value="PP2C"/>
    <property type="match status" value="3"/>
</dbReference>
<evidence type="ECO:0000256" key="9">
    <source>
        <dbReference type="RuleBase" id="RU003465"/>
    </source>
</evidence>
<evidence type="ECO:0000313" key="11">
    <source>
        <dbReference type="EMBL" id="KIZ02163.1"/>
    </source>
</evidence>
<dbReference type="EC" id="3.1.3.16" evidence="3"/>
<keyword evidence="12" id="KW-1185">Reference proteome</keyword>
<reference evidence="11 12" key="1">
    <citation type="journal article" date="2013" name="BMC Genomics">
        <title>Reconstruction of the lipid metabolism for the microalga Monoraphidium neglectum from its genome sequence reveals characteristics suitable for biofuel production.</title>
        <authorList>
            <person name="Bogen C."/>
            <person name="Al-Dilaimi A."/>
            <person name="Albersmeier A."/>
            <person name="Wichmann J."/>
            <person name="Grundmann M."/>
            <person name="Rupp O."/>
            <person name="Lauersen K.J."/>
            <person name="Blifernez-Klassen O."/>
            <person name="Kalinowski J."/>
            <person name="Goesmann A."/>
            <person name="Mussgnug J.H."/>
            <person name="Kruse O."/>
        </authorList>
    </citation>
    <scope>NUCLEOTIDE SEQUENCE [LARGE SCALE GENOMIC DNA]</scope>
    <source>
        <strain evidence="11 12">SAG 48.87</strain>
    </source>
</reference>
<dbReference type="InterPro" id="IPR036457">
    <property type="entry name" value="PPM-type-like_dom_sf"/>
</dbReference>
<dbReference type="CDD" id="cd00143">
    <property type="entry name" value="PP2Cc"/>
    <property type="match status" value="1"/>
</dbReference>
<keyword evidence="4" id="KW-0479">Metal-binding</keyword>
<evidence type="ECO:0000256" key="3">
    <source>
        <dbReference type="ARBA" id="ARBA00013081"/>
    </source>
</evidence>
<evidence type="ECO:0000256" key="2">
    <source>
        <dbReference type="ARBA" id="ARBA00001946"/>
    </source>
</evidence>
<dbReference type="PANTHER" id="PTHR13832:SF840">
    <property type="entry name" value="PROTEIN PHOSPHATASE 2C 60-RELATED"/>
    <property type="match status" value="1"/>
</dbReference>
<evidence type="ECO:0000259" key="10">
    <source>
        <dbReference type="PROSITE" id="PS51746"/>
    </source>
</evidence>
<dbReference type="OrthoDB" id="10264738at2759"/>
<evidence type="ECO:0000256" key="6">
    <source>
        <dbReference type="ARBA" id="ARBA00022842"/>
    </source>
</evidence>
<name>A0A0D2JTF7_9CHLO</name>
<dbReference type="SMART" id="SM00332">
    <property type="entry name" value="PP2Cc"/>
    <property type="match status" value="1"/>
</dbReference>
<dbReference type="SUPFAM" id="SSF81606">
    <property type="entry name" value="PP2C-like"/>
    <property type="match status" value="2"/>
</dbReference>
<evidence type="ECO:0000313" key="12">
    <source>
        <dbReference type="Proteomes" id="UP000054498"/>
    </source>
</evidence>
<evidence type="ECO:0000256" key="8">
    <source>
        <dbReference type="ARBA" id="ARBA00023211"/>
    </source>
</evidence>
<dbReference type="EMBL" id="KK101107">
    <property type="protein sequence ID" value="KIZ02163.1"/>
    <property type="molecule type" value="Genomic_DNA"/>
</dbReference>
<dbReference type="GO" id="GO:0004722">
    <property type="term" value="F:protein serine/threonine phosphatase activity"/>
    <property type="evidence" value="ECO:0007669"/>
    <property type="project" value="UniProtKB-EC"/>
</dbReference>
<evidence type="ECO:0000256" key="7">
    <source>
        <dbReference type="ARBA" id="ARBA00022912"/>
    </source>
</evidence>
<keyword evidence="5 9" id="KW-0378">Hydrolase</keyword>
<protein>
    <recommendedName>
        <fullName evidence="3">protein-serine/threonine phosphatase</fullName>
        <ecNumber evidence="3">3.1.3.16</ecNumber>
    </recommendedName>
</protein>
<dbReference type="InterPro" id="IPR015655">
    <property type="entry name" value="PP2C"/>
</dbReference>
<comment type="cofactor">
    <cofactor evidence="2">
        <name>Mg(2+)</name>
        <dbReference type="ChEBI" id="CHEBI:18420"/>
    </cofactor>
</comment>
<gene>
    <name evidence="11" type="ORF">MNEG_5799</name>
</gene>
<dbReference type="InterPro" id="IPR000222">
    <property type="entry name" value="PP2C_BS"/>
</dbReference>
<keyword evidence="8" id="KW-0464">Manganese</keyword>
<dbReference type="Gene3D" id="3.60.40.10">
    <property type="entry name" value="PPM-type phosphatase domain"/>
    <property type="match status" value="2"/>
</dbReference>
<dbReference type="PROSITE" id="PS01032">
    <property type="entry name" value="PPM_1"/>
    <property type="match status" value="1"/>
</dbReference>
<keyword evidence="6" id="KW-0460">Magnesium</keyword>
<comment type="similarity">
    <text evidence="9">Belongs to the PP2C family.</text>
</comment>
<evidence type="ECO:0000256" key="5">
    <source>
        <dbReference type="ARBA" id="ARBA00022801"/>
    </source>
</evidence>
<dbReference type="Proteomes" id="UP000054498">
    <property type="component" value="Unassembled WGS sequence"/>
</dbReference>
<dbReference type="GeneID" id="25738676"/>
<organism evidence="11 12">
    <name type="scientific">Monoraphidium neglectum</name>
    <dbReference type="NCBI Taxonomy" id="145388"/>
    <lineage>
        <taxon>Eukaryota</taxon>
        <taxon>Viridiplantae</taxon>
        <taxon>Chlorophyta</taxon>
        <taxon>core chlorophytes</taxon>
        <taxon>Chlorophyceae</taxon>
        <taxon>CS clade</taxon>
        <taxon>Sphaeropleales</taxon>
        <taxon>Selenastraceae</taxon>
        <taxon>Monoraphidium</taxon>
    </lineage>
</organism>
<feature type="domain" description="PPM-type phosphatase" evidence="10">
    <location>
        <begin position="1"/>
        <end position="350"/>
    </location>
</feature>
<sequence length="360" mass="37421">MEDAHVVDLDVDGTGSTALFGVFDGHAGAEVAAFCARHIGGVLPSTEAYKAGDLEAALSEAYLQLELMMKDPTHRQELALLSAGLKPGRKRLANEALADSYGTLDEDGCYLGPKAGCTACVAAVRGEEMYVANVGDSRCVLCESGGTAVSLTRDHKPELSGEEERITKAGLSVVRNRVYGDKSSLAMTRALGDTKYKDPNLPPEHQAISPVPDTTQYIVGSAAGGCEAACPARTSPPIPGDSDPGAADAAEFMILACDGLWDSLSNEQASAADGCRSPTAGHRLRAANPALHGGRAAPAWQIPAVEFVRQFLQSGDTPQQAARALVEECLSDDGGTPVSTDNITVLIVKFEPLPAAAGNS</sequence>
<dbReference type="PANTHER" id="PTHR13832">
    <property type="entry name" value="PROTEIN PHOSPHATASE 2C"/>
    <property type="match status" value="1"/>
</dbReference>
<dbReference type="PROSITE" id="PS51746">
    <property type="entry name" value="PPM_2"/>
    <property type="match status" value="1"/>
</dbReference>
<dbReference type="GO" id="GO:0046872">
    <property type="term" value="F:metal ion binding"/>
    <property type="evidence" value="ECO:0007669"/>
    <property type="project" value="UniProtKB-KW"/>
</dbReference>
<dbReference type="RefSeq" id="XP_013901182.1">
    <property type="nucleotide sequence ID" value="XM_014045728.1"/>
</dbReference>
<dbReference type="AlphaFoldDB" id="A0A0D2JTF7"/>
<keyword evidence="7 9" id="KW-0904">Protein phosphatase</keyword>
<evidence type="ECO:0000256" key="1">
    <source>
        <dbReference type="ARBA" id="ARBA00001936"/>
    </source>
</evidence>
<evidence type="ECO:0000256" key="4">
    <source>
        <dbReference type="ARBA" id="ARBA00022723"/>
    </source>
</evidence>
<dbReference type="KEGG" id="mng:MNEG_5799"/>
<dbReference type="InterPro" id="IPR001932">
    <property type="entry name" value="PPM-type_phosphatase-like_dom"/>
</dbReference>